<dbReference type="Pfam" id="PF01638">
    <property type="entry name" value="HxlR"/>
    <property type="match status" value="1"/>
</dbReference>
<sequence length="117" mass="13549">MRIRERIEEMADHCDVEVALVVLGGKWKLLILKYLLTGPRRFGELRRAMPGITQRMLTRQLRELEDDGLVERTVFAESPPRTQYALTGTGDSLSTLIGDLDKWGRWYRERLENSAES</sequence>
<evidence type="ECO:0000256" key="3">
    <source>
        <dbReference type="ARBA" id="ARBA00023163"/>
    </source>
</evidence>
<dbReference type="InterPro" id="IPR011991">
    <property type="entry name" value="ArsR-like_HTH"/>
</dbReference>
<dbReference type="PANTHER" id="PTHR33204">
    <property type="entry name" value="TRANSCRIPTIONAL REGULATOR, MARR FAMILY"/>
    <property type="match status" value="1"/>
</dbReference>
<gene>
    <name evidence="5" type="ORF">GCM10010470_11650</name>
</gene>
<evidence type="ECO:0000313" key="5">
    <source>
        <dbReference type="EMBL" id="GAA2779602.1"/>
    </source>
</evidence>
<dbReference type="EMBL" id="BAAAUX010000005">
    <property type="protein sequence ID" value="GAA2779602.1"/>
    <property type="molecule type" value="Genomic_DNA"/>
</dbReference>
<dbReference type="Proteomes" id="UP001500979">
    <property type="component" value="Unassembled WGS sequence"/>
</dbReference>
<evidence type="ECO:0000256" key="2">
    <source>
        <dbReference type="ARBA" id="ARBA00023125"/>
    </source>
</evidence>
<dbReference type="PROSITE" id="PS51118">
    <property type="entry name" value="HTH_HXLR"/>
    <property type="match status" value="1"/>
</dbReference>
<dbReference type="SUPFAM" id="SSF46785">
    <property type="entry name" value="Winged helix' DNA-binding domain"/>
    <property type="match status" value="1"/>
</dbReference>
<evidence type="ECO:0000256" key="1">
    <source>
        <dbReference type="ARBA" id="ARBA00023015"/>
    </source>
</evidence>
<dbReference type="Gene3D" id="1.10.10.10">
    <property type="entry name" value="Winged helix-like DNA-binding domain superfamily/Winged helix DNA-binding domain"/>
    <property type="match status" value="1"/>
</dbReference>
<dbReference type="InterPro" id="IPR036390">
    <property type="entry name" value="WH_DNA-bd_sf"/>
</dbReference>
<keyword evidence="2" id="KW-0238">DNA-binding</keyword>
<feature type="domain" description="HTH hxlR-type" evidence="4">
    <location>
        <begin position="14"/>
        <end position="112"/>
    </location>
</feature>
<keyword evidence="3" id="KW-0804">Transcription</keyword>
<evidence type="ECO:0000313" key="6">
    <source>
        <dbReference type="Proteomes" id="UP001500979"/>
    </source>
</evidence>
<protein>
    <submittedName>
        <fullName evidence="5">Helix-turn-helix domain-containing protein</fullName>
    </submittedName>
</protein>
<dbReference type="InterPro" id="IPR036388">
    <property type="entry name" value="WH-like_DNA-bd_sf"/>
</dbReference>
<accession>A0ABN3V5V2</accession>
<dbReference type="PANTHER" id="PTHR33204:SF29">
    <property type="entry name" value="TRANSCRIPTIONAL REGULATOR"/>
    <property type="match status" value="1"/>
</dbReference>
<name>A0ABN3V5V2_9PSEU</name>
<keyword evidence="6" id="KW-1185">Reference proteome</keyword>
<dbReference type="InterPro" id="IPR002577">
    <property type="entry name" value="HTH_HxlR"/>
</dbReference>
<dbReference type="CDD" id="cd00090">
    <property type="entry name" value="HTH_ARSR"/>
    <property type="match status" value="1"/>
</dbReference>
<comment type="caution">
    <text evidence="5">The sequence shown here is derived from an EMBL/GenBank/DDBJ whole genome shotgun (WGS) entry which is preliminary data.</text>
</comment>
<organism evidence="5 6">
    <name type="scientific">Saccharopolyspora taberi</name>
    <dbReference type="NCBI Taxonomy" id="60895"/>
    <lineage>
        <taxon>Bacteria</taxon>
        <taxon>Bacillati</taxon>
        <taxon>Actinomycetota</taxon>
        <taxon>Actinomycetes</taxon>
        <taxon>Pseudonocardiales</taxon>
        <taxon>Pseudonocardiaceae</taxon>
        <taxon>Saccharopolyspora</taxon>
    </lineage>
</organism>
<reference evidence="5 6" key="1">
    <citation type="journal article" date="2019" name="Int. J. Syst. Evol. Microbiol.">
        <title>The Global Catalogue of Microorganisms (GCM) 10K type strain sequencing project: providing services to taxonomists for standard genome sequencing and annotation.</title>
        <authorList>
            <consortium name="The Broad Institute Genomics Platform"/>
            <consortium name="The Broad Institute Genome Sequencing Center for Infectious Disease"/>
            <person name="Wu L."/>
            <person name="Ma J."/>
        </authorList>
    </citation>
    <scope>NUCLEOTIDE SEQUENCE [LARGE SCALE GENOMIC DNA]</scope>
    <source>
        <strain evidence="5 6">JCM 9383</strain>
    </source>
</reference>
<proteinExistence type="predicted"/>
<keyword evidence="1" id="KW-0805">Transcription regulation</keyword>
<evidence type="ECO:0000259" key="4">
    <source>
        <dbReference type="PROSITE" id="PS51118"/>
    </source>
</evidence>